<sequence length="365" mass="40559">MKKLIAFILMGIFLTTGCQPQKEMEVPKKNVKVIQAETRKYPLVLDYIGMVDSQDVRTPGFKTGGKIEEIFVKSGQRVSKGEKLVRLNEEDLKNNVEVTKAQYEIAKSQYKTSAEIAERNYLYTKDIYEKNEKLLEAGAISSQQLEDIRQELIINEAKKEEIEILKNQIDIAYASYLQSQDLLENSVLRSEVDGTVVQISAKEGDYIAQGMPVVAVKGKDSSVKVGVTNEDVSKIYLGMGVAVKYQKDEIKGSVETVSSIPGDQSSLYEVKISLEPNNIPIGTLVDVSFNLGEIQGLFVPMNSLLNESFDFVYIVENEKAVMKEVVLGEVLGSEIEIKEGITPGDKVIVEGVKSIKNGDRVDIKE</sequence>
<evidence type="ECO:0000313" key="6">
    <source>
        <dbReference type="Proteomes" id="UP000579281"/>
    </source>
</evidence>
<dbReference type="Proteomes" id="UP000579281">
    <property type="component" value="Unassembled WGS sequence"/>
</dbReference>
<dbReference type="EMBL" id="JACHEN010000001">
    <property type="protein sequence ID" value="MBB6214204.1"/>
    <property type="molecule type" value="Genomic_DNA"/>
</dbReference>
<evidence type="ECO:0000313" key="5">
    <source>
        <dbReference type="EMBL" id="MBB6214204.1"/>
    </source>
</evidence>
<accession>A0A841KK10</accession>
<dbReference type="SUPFAM" id="SSF111369">
    <property type="entry name" value="HlyD-like secretion proteins"/>
    <property type="match status" value="1"/>
</dbReference>
<dbReference type="GO" id="GO:1990281">
    <property type="term" value="C:efflux pump complex"/>
    <property type="evidence" value="ECO:0007669"/>
    <property type="project" value="TreeGrafter"/>
</dbReference>
<dbReference type="PANTHER" id="PTHR30469">
    <property type="entry name" value="MULTIDRUG RESISTANCE PROTEIN MDTA"/>
    <property type="match status" value="1"/>
</dbReference>
<dbReference type="PROSITE" id="PS51257">
    <property type="entry name" value="PROKAR_LIPOPROTEIN"/>
    <property type="match status" value="1"/>
</dbReference>
<dbReference type="Pfam" id="PF25989">
    <property type="entry name" value="YknX_C"/>
    <property type="match status" value="1"/>
</dbReference>
<comment type="caution">
    <text evidence="5">The sequence shown here is derived from an EMBL/GenBank/DDBJ whole genome shotgun (WGS) entry which is preliminary data.</text>
</comment>
<name>A0A841KK10_9FIRM</name>
<dbReference type="Gene3D" id="2.40.30.170">
    <property type="match status" value="1"/>
</dbReference>
<evidence type="ECO:0000259" key="4">
    <source>
        <dbReference type="Pfam" id="PF25989"/>
    </source>
</evidence>
<dbReference type="Gene3D" id="2.40.420.20">
    <property type="match status" value="1"/>
</dbReference>
<keyword evidence="6" id="KW-1185">Reference proteome</keyword>
<evidence type="ECO:0000259" key="3">
    <source>
        <dbReference type="Pfam" id="PF25984"/>
    </source>
</evidence>
<dbReference type="NCBIfam" id="TIGR01730">
    <property type="entry name" value="RND_mfp"/>
    <property type="match status" value="1"/>
</dbReference>
<dbReference type="InterPro" id="IPR058637">
    <property type="entry name" value="YknX-like_C"/>
</dbReference>
<feature type="domain" description="YknX-like barrel-sandwich hybrid" evidence="3">
    <location>
        <begin position="64"/>
        <end position="214"/>
    </location>
</feature>
<dbReference type="Gene3D" id="2.40.50.100">
    <property type="match status" value="1"/>
</dbReference>
<dbReference type="InterPro" id="IPR058639">
    <property type="entry name" value="BSH_YknX-like"/>
</dbReference>
<dbReference type="Pfam" id="PF25984">
    <property type="entry name" value="BSH_YknX"/>
    <property type="match status" value="1"/>
</dbReference>
<dbReference type="GO" id="GO:0015562">
    <property type="term" value="F:efflux transmembrane transporter activity"/>
    <property type="evidence" value="ECO:0007669"/>
    <property type="project" value="TreeGrafter"/>
</dbReference>
<keyword evidence="2" id="KW-0175">Coiled coil</keyword>
<feature type="coiled-coil region" evidence="2">
    <location>
        <begin position="148"/>
        <end position="175"/>
    </location>
</feature>
<reference evidence="5 6" key="1">
    <citation type="submission" date="2020-08" db="EMBL/GenBank/DDBJ databases">
        <title>Genomic Encyclopedia of Type Strains, Phase IV (KMG-IV): sequencing the most valuable type-strain genomes for metagenomic binning, comparative biology and taxonomic classification.</title>
        <authorList>
            <person name="Goeker M."/>
        </authorList>
    </citation>
    <scope>NUCLEOTIDE SEQUENCE [LARGE SCALE GENOMIC DNA]</scope>
    <source>
        <strain evidence="5 6">DSM 103526</strain>
    </source>
</reference>
<evidence type="ECO:0000256" key="2">
    <source>
        <dbReference type="SAM" id="Coils"/>
    </source>
</evidence>
<dbReference type="Gene3D" id="1.10.287.470">
    <property type="entry name" value="Helix hairpin bin"/>
    <property type="match status" value="1"/>
</dbReference>
<comment type="similarity">
    <text evidence="1">Belongs to the membrane fusion protein (MFP) (TC 8.A.1) family.</text>
</comment>
<proteinExistence type="inferred from homology"/>
<dbReference type="PRINTS" id="PR01490">
    <property type="entry name" value="RTXTOXIND"/>
</dbReference>
<feature type="domain" description="YknX-like C-terminal permuted SH3-like" evidence="4">
    <location>
        <begin position="299"/>
        <end position="362"/>
    </location>
</feature>
<gene>
    <name evidence="5" type="ORF">HNQ80_000273</name>
</gene>
<dbReference type="RefSeq" id="WP_184307386.1">
    <property type="nucleotide sequence ID" value="NZ_JACHEN010000001.1"/>
</dbReference>
<dbReference type="InterPro" id="IPR006143">
    <property type="entry name" value="RND_pump_MFP"/>
</dbReference>
<dbReference type="AlphaFoldDB" id="A0A841KK10"/>
<organism evidence="5 6">
    <name type="scientific">Anaerosolibacter carboniphilus</name>
    <dbReference type="NCBI Taxonomy" id="1417629"/>
    <lineage>
        <taxon>Bacteria</taxon>
        <taxon>Bacillati</taxon>
        <taxon>Bacillota</taxon>
        <taxon>Clostridia</taxon>
        <taxon>Peptostreptococcales</taxon>
        <taxon>Thermotaleaceae</taxon>
        <taxon>Anaerosolibacter</taxon>
    </lineage>
</organism>
<protein>
    <submittedName>
        <fullName evidence="5">RND family efflux transporter MFP subunit</fullName>
    </submittedName>
</protein>
<evidence type="ECO:0000256" key="1">
    <source>
        <dbReference type="ARBA" id="ARBA00009477"/>
    </source>
</evidence>